<feature type="chain" id="PRO_5044616420" evidence="1">
    <location>
        <begin position="35"/>
        <end position="2054"/>
    </location>
</feature>
<dbReference type="Pfam" id="PF12733">
    <property type="entry name" value="Cadherin-like"/>
    <property type="match status" value="8"/>
</dbReference>
<feature type="domain" description="Cadherin-like beta-sandwich-like" evidence="2">
    <location>
        <begin position="1340"/>
        <end position="1429"/>
    </location>
</feature>
<keyword evidence="1" id="KW-0732">Signal</keyword>
<evidence type="ECO:0000256" key="1">
    <source>
        <dbReference type="SAM" id="SignalP"/>
    </source>
</evidence>
<dbReference type="PANTHER" id="PTHR14776">
    <property type="entry name" value="CADHERIN-LIKE AND PC-ESTERASE DOMAIN-CONTAINING PROTEIN 1"/>
    <property type="match status" value="1"/>
</dbReference>
<protein>
    <submittedName>
        <fullName evidence="4">Gliding motility-associated-like protein</fullName>
    </submittedName>
</protein>
<feature type="domain" description="MBG" evidence="3">
    <location>
        <begin position="1010"/>
        <end position="1070"/>
    </location>
</feature>
<evidence type="ECO:0000313" key="5">
    <source>
        <dbReference type="EMBL" id="TEW66000.1"/>
    </source>
</evidence>
<feature type="signal peptide" evidence="1">
    <location>
        <begin position="1"/>
        <end position="34"/>
    </location>
</feature>
<dbReference type="OrthoDB" id="355609at2"/>
<feature type="domain" description="Cadherin-like beta-sandwich-like" evidence="2">
    <location>
        <begin position="1653"/>
        <end position="1728"/>
    </location>
</feature>
<dbReference type="Gene3D" id="2.120.10.30">
    <property type="entry name" value="TolB, C-terminal domain"/>
    <property type="match status" value="1"/>
</dbReference>
<feature type="domain" description="Cadherin-like beta-sandwich-like" evidence="2">
    <location>
        <begin position="1854"/>
        <end position="1932"/>
    </location>
</feature>
<accession>A0A4Y8ABZ7</accession>
<dbReference type="InterPro" id="IPR011042">
    <property type="entry name" value="6-blade_b-propeller_TolB-like"/>
</dbReference>
<reference evidence="4 7" key="3">
    <citation type="submission" date="2020-08" db="EMBL/GenBank/DDBJ databases">
        <title>Genomic Encyclopedia of Type Strains, Phase IV (KMG-IV): sequencing the most valuable type-strain genomes for metagenomic binning, comparative biology and taxonomic classification.</title>
        <authorList>
            <person name="Goeker M."/>
        </authorList>
    </citation>
    <scope>NUCLEOTIDE SEQUENCE [LARGE SCALE GENOMIC DNA]</scope>
    <source>
        <strain evidence="4 7">DSM 100995</strain>
    </source>
</reference>
<sequence length="2054" mass="212953">MNKLLLLLQKRKNLSSLIAVLLFLILGTASQSQAQVYYVTQDGVNTTKDVNDAIRRMDYTGANITTIASNIAYLPGLVTLDLAGNRVFHYEGINLAGTAQDRSIKVRNATTGSLINSIPVPYSVNDIKYDAATDYLYFITTNAGVSTGVEDALYKCKPTDSAPTLIASSITTSPLRLALDIPNSRVFIWESVPANRGIKVFSLSSNTITSSITAQAGTISSMDYDPVAGSIYYLTNDGSASSLGATDALYKIDPDGNNSVTIKSSLTTSPVAMGLDAGNNRAYIYEGLAASRAIKTVNLTTGDVAQIVDLTSQPAGVGVNSFGVPLRAVLSTSVVTVASTSATLGGNVTRSDVTVTERGVVYSSTNSLPTTNDSKAVNGSGTGAFSATITGLSPVTPYNVRAYAISGAGISYGAVRYFITSSNDATLSGLSLSSGTLNPSFSGSVISYSAGVTNSVTSITVTPTLNQSGATVKVNGSTVASGSASGNISLNAGDNVITTVVTAQDGTTTKTYTITVTRDKAPQTINFAATATKTYGDADYAPGATSSRGLAITYSSDNAAVATIVNNLVHIVGAGTANITASQAGNASTLAAANVTQVLTVNQKALTITANPSTKVYGDNEPAFTYTTTGLVTGDSPTGALSRNTSGINNNIIGNYPITLGTLSFGNNYNVTYVSANLTITKRPVTLRIADRTKVYGDTDPNLNSFAFASGSVAPGLTLGTTGIFTRVQGENVGTYSINGLGDKRIIGNDYQSANDNYTITLIPGTLTITPKAVTVTATGITKSYGDADPALTYTNTELGFSDTFTGSLTRATGETVGTYAISQGSLALSNNYTLSFTGSNLTINKKIINVTATALTKSYGDPNPALTYTADALAFSDSFTGSLTRVAGETPGNYAISQGSLALNSNYTLNYTGANLTIGAKIINVTAAAASKTYGEADPALTYTADALLNGDSFTGAISRTPGETAGNYAITQGTLALNSNYAINYTGANLTIRKLDISVNVYEHNVPYGDPEASVLGYSYSGTLVSGDAFTGMLSRQPGNAIGTYAITQNTLTLSNSASYNLIYNGANYNIIPRPITLSSVFATKIYGEADPSLAYRIISGSLLSGDAITGSVVRVAGENSGPYAVNQGTVAINNTNYALTYQPGSFEIDRAPLTVTADNKTKLAGEANPAFTYTITGFKNNETEAVFLQPVDVTTFANINSPAGTYNISPYNAIALNYDISFVAGTLTVRDASTNANLASLSVAEGTIAPSFDPAVTSYSLAVGEQVNTVNITASLADANAKLFRIYGTNATSGQAMSVPVSGGDNQISILVIAEDNSTSKEYLVNISKPYNTDATLSALNVTGGTALSPAFDPAKYNYTVTVPNQATSIQIAPVANSQYGFIQINGESYEGNYSPTLAAGNNVFTIVVAAQDRSVTQTYTLTVVRANSTNSTLAALSANPGTTLSPVFDAATSNYTVKINEGEPSIKVIATAADAGATIKINDAVVASGATYTQAFSSANITVNVLVTAADGVTTSSYAITATHVSGNAIISRIDTDLPNKIKAVSNTASLAEYTATVGSEVTSFSIKPELSDPQATITINGVSASNMVYSAPVPVSAGVNVVDVVATAKNGLASKVYRIRVTKIVSSNPALSAIETSPNIALKLQSSNSNLSTYRSTVGINVNSFSIKPTAANIHATISINGSPATNGVFSGQIPVNVGLNMIDVVVTAEDGVAVKTYRLFVTKVLSNNALLSTIATNPSLKLKMQNNTATLTEYTAAVGANISNINVIPTTNDINATVTVNGVSTASGADSAPVAINVGLNTIDVVVTAADNTTVKTYRLLITKTISNNALLSSITTNPDVSLKLVSNSTTLSEYTAILNNSITSIAFKGLLNYSNASLTLNGEPVANNTFSSPVPMAVGSNFVEMVVLAEDGVTSKTYRITLTRQMGTLMVDRNDSKFLFANKSANSLAPANNDGVVVRQGVSPNGDGSNDFLVIEGIAAYSGNKVSIMNTNGSLVYETKEYGNNGNVFDGHAKNGSLLKPGTYFYALDYKVGQENKRKTGYIVLKY</sequence>
<name>A0A4Y8ABZ7_9SPHI</name>
<evidence type="ECO:0000313" key="7">
    <source>
        <dbReference type="Proteomes" id="UP000583101"/>
    </source>
</evidence>
<feature type="domain" description="MBG" evidence="3">
    <location>
        <begin position="1085"/>
        <end position="1149"/>
    </location>
</feature>
<feature type="domain" description="MBG" evidence="3">
    <location>
        <begin position="606"/>
        <end position="679"/>
    </location>
</feature>
<feature type="domain" description="MBG" evidence="3">
    <location>
        <begin position="924"/>
        <end position="993"/>
    </location>
</feature>
<dbReference type="EMBL" id="JACIEG010000003">
    <property type="protein sequence ID" value="MBB3969194.1"/>
    <property type="molecule type" value="Genomic_DNA"/>
</dbReference>
<feature type="domain" description="Cadherin-like beta-sandwich-like" evidence="2">
    <location>
        <begin position="1447"/>
        <end position="1526"/>
    </location>
</feature>
<feature type="domain" description="Cadherin-like beta-sandwich-like" evidence="2">
    <location>
        <begin position="1755"/>
        <end position="1830"/>
    </location>
</feature>
<feature type="domain" description="MBG" evidence="3">
    <location>
        <begin position="774"/>
        <end position="843"/>
    </location>
</feature>
<evidence type="ECO:0000313" key="4">
    <source>
        <dbReference type="EMBL" id="MBB3969194.1"/>
    </source>
</evidence>
<organism evidence="5 6">
    <name type="scientific">Mucilaginibacter phyllosphaerae</name>
    <dbReference type="NCBI Taxonomy" id="1812349"/>
    <lineage>
        <taxon>Bacteria</taxon>
        <taxon>Pseudomonadati</taxon>
        <taxon>Bacteroidota</taxon>
        <taxon>Sphingobacteriia</taxon>
        <taxon>Sphingobacteriales</taxon>
        <taxon>Sphingobacteriaceae</taxon>
        <taxon>Mucilaginibacter</taxon>
    </lineage>
</organism>
<gene>
    <name evidence="5" type="ORF">E2R65_12805</name>
    <name evidence="4" type="ORF">GGR35_001797</name>
</gene>
<dbReference type="PANTHER" id="PTHR14776:SF1">
    <property type="entry name" value="CADHERIN-LIKE AND PC-ESTERASE DOMAIN-CONTAINING PROTEIN 1"/>
    <property type="match status" value="1"/>
</dbReference>
<evidence type="ECO:0000259" key="3">
    <source>
        <dbReference type="Pfam" id="PF18676"/>
    </source>
</evidence>
<dbReference type="SUPFAM" id="SSF50969">
    <property type="entry name" value="YVTN repeat-like/Quinoprotein amine dehydrogenase"/>
    <property type="match status" value="1"/>
</dbReference>
<dbReference type="Proteomes" id="UP000583101">
    <property type="component" value="Unassembled WGS sequence"/>
</dbReference>
<feature type="domain" description="Cadherin-like beta-sandwich-like" evidence="2">
    <location>
        <begin position="1557"/>
        <end position="1628"/>
    </location>
</feature>
<dbReference type="Pfam" id="PF13585">
    <property type="entry name" value="CHU_C"/>
    <property type="match status" value="1"/>
</dbReference>
<dbReference type="InterPro" id="IPR041286">
    <property type="entry name" value="MBG_2"/>
</dbReference>
<dbReference type="InterPro" id="IPR025883">
    <property type="entry name" value="Cadherin-like_domain"/>
</dbReference>
<proteinExistence type="predicted"/>
<dbReference type="InterPro" id="IPR011044">
    <property type="entry name" value="Quino_amine_DH_bsu"/>
</dbReference>
<reference evidence="5 6" key="1">
    <citation type="journal article" date="2016" name="Int. J. Syst. Evol. Microbiol.">
        <title>Proposal of Mucilaginibacter phyllosphaerae sp. nov. isolated from the phyllosphere of Galium album.</title>
        <authorList>
            <person name="Aydogan E.L."/>
            <person name="Busse H.J."/>
            <person name="Moser G."/>
            <person name="Muller C."/>
            <person name="Kampfer P."/>
            <person name="Glaeser S.P."/>
        </authorList>
    </citation>
    <scope>NUCLEOTIDE SEQUENCE [LARGE SCALE GENOMIC DNA]</scope>
    <source>
        <strain evidence="5 6">PP-F2FG21</strain>
    </source>
</reference>
<dbReference type="Proteomes" id="UP000297248">
    <property type="component" value="Unassembled WGS sequence"/>
</dbReference>
<feature type="domain" description="Cadherin-like beta-sandwich-like" evidence="2">
    <location>
        <begin position="433"/>
        <end position="518"/>
    </location>
</feature>
<reference evidence="5" key="2">
    <citation type="submission" date="2019-03" db="EMBL/GenBank/DDBJ databases">
        <authorList>
            <person name="Yan Y.-Q."/>
            <person name="Du Z.-J."/>
        </authorList>
    </citation>
    <scope>NUCLEOTIDE SEQUENCE</scope>
    <source>
        <strain evidence="5">PP-F2FG21</strain>
    </source>
</reference>
<keyword evidence="7" id="KW-1185">Reference proteome</keyword>
<dbReference type="RefSeq" id="WP_134336864.1">
    <property type="nucleotide sequence ID" value="NZ_BMCZ01000002.1"/>
</dbReference>
<feature type="domain" description="MBG" evidence="3">
    <location>
        <begin position="849"/>
        <end position="918"/>
    </location>
</feature>
<dbReference type="EMBL" id="SNQG01000004">
    <property type="protein sequence ID" value="TEW66000.1"/>
    <property type="molecule type" value="Genomic_DNA"/>
</dbReference>
<evidence type="ECO:0000259" key="2">
    <source>
        <dbReference type="Pfam" id="PF12733"/>
    </source>
</evidence>
<dbReference type="Pfam" id="PF18676">
    <property type="entry name" value="MBG_2"/>
    <property type="match status" value="8"/>
</dbReference>
<dbReference type="Gene3D" id="3.30.160.710">
    <property type="match status" value="2"/>
</dbReference>
<feature type="domain" description="Cadherin-like beta-sandwich-like" evidence="2">
    <location>
        <begin position="1241"/>
        <end position="1332"/>
    </location>
</feature>
<evidence type="ECO:0000313" key="6">
    <source>
        <dbReference type="Proteomes" id="UP000297248"/>
    </source>
</evidence>
<comment type="caution">
    <text evidence="5">The sequence shown here is derived from an EMBL/GenBank/DDBJ whole genome shotgun (WGS) entry which is preliminary data.</text>
</comment>
<feature type="domain" description="MBG" evidence="3">
    <location>
        <begin position="1156"/>
        <end position="1231"/>
    </location>
</feature>
<feature type="domain" description="MBG" evidence="3">
    <location>
        <begin position="686"/>
        <end position="768"/>
    </location>
</feature>